<feature type="transmembrane region" description="Helical" evidence="11">
    <location>
        <begin position="419"/>
        <end position="439"/>
    </location>
</feature>
<dbReference type="PANTHER" id="PTHR24246">
    <property type="entry name" value="OLFACTORY RECEPTOR AND ADENOSINE RECEPTOR"/>
    <property type="match status" value="1"/>
</dbReference>
<keyword evidence="5" id="KW-0297">G-protein coupled receptor</keyword>
<gene>
    <name evidence="13" type="ORF">C0Q70_04459</name>
</gene>
<feature type="domain" description="G-protein coupled receptors family 1 profile" evidence="12">
    <location>
        <begin position="73"/>
        <end position="277"/>
    </location>
</feature>
<feature type="transmembrane region" description="Helical" evidence="11">
    <location>
        <begin position="54"/>
        <end position="82"/>
    </location>
</feature>
<name>A0A2T7PIF9_POMCA</name>
<feature type="transmembrane region" description="Helical" evidence="11">
    <location>
        <begin position="244"/>
        <end position="275"/>
    </location>
</feature>
<proteinExistence type="predicted"/>
<evidence type="ECO:0000256" key="1">
    <source>
        <dbReference type="ARBA" id="ARBA00004651"/>
    </source>
</evidence>
<organism evidence="13 14">
    <name type="scientific">Pomacea canaliculata</name>
    <name type="common">Golden apple snail</name>
    <dbReference type="NCBI Taxonomy" id="400727"/>
    <lineage>
        <taxon>Eukaryota</taxon>
        <taxon>Metazoa</taxon>
        <taxon>Spiralia</taxon>
        <taxon>Lophotrochozoa</taxon>
        <taxon>Mollusca</taxon>
        <taxon>Gastropoda</taxon>
        <taxon>Caenogastropoda</taxon>
        <taxon>Architaenioglossa</taxon>
        <taxon>Ampullarioidea</taxon>
        <taxon>Ampullariidae</taxon>
        <taxon>Pomacea</taxon>
    </lineage>
</organism>
<dbReference type="GO" id="GO:0005886">
    <property type="term" value="C:plasma membrane"/>
    <property type="evidence" value="ECO:0007669"/>
    <property type="project" value="UniProtKB-SubCell"/>
</dbReference>
<feature type="transmembrane region" description="Helical" evidence="11">
    <location>
        <begin position="139"/>
        <end position="158"/>
    </location>
</feature>
<dbReference type="Gene3D" id="1.20.1070.10">
    <property type="entry name" value="Rhodopsin 7-helix transmembrane proteins"/>
    <property type="match status" value="1"/>
</dbReference>
<dbReference type="InterPro" id="IPR000276">
    <property type="entry name" value="GPCR_Rhodpsn"/>
</dbReference>
<dbReference type="Proteomes" id="UP000245119">
    <property type="component" value="Linkage Group LG3"/>
</dbReference>
<evidence type="ECO:0000256" key="4">
    <source>
        <dbReference type="ARBA" id="ARBA00022989"/>
    </source>
</evidence>
<comment type="caution">
    <text evidence="13">The sequence shown here is derived from an EMBL/GenBank/DDBJ whole genome shotgun (WGS) entry which is preliminary data.</text>
</comment>
<dbReference type="InterPro" id="IPR017452">
    <property type="entry name" value="GPCR_Rhodpsn_7TM"/>
</dbReference>
<evidence type="ECO:0000256" key="3">
    <source>
        <dbReference type="ARBA" id="ARBA00022692"/>
    </source>
</evidence>
<keyword evidence="8" id="KW-0325">Glycoprotein</keyword>
<dbReference type="GO" id="GO:0004930">
    <property type="term" value="F:G protein-coupled receptor activity"/>
    <property type="evidence" value="ECO:0007669"/>
    <property type="project" value="UniProtKB-KW"/>
</dbReference>
<protein>
    <recommendedName>
        <fullName evidence="12">G-protein coupled receptors family 1 profile domain-containing protein</fullName>
    </recommendedName>
</protein>
<evidence type="ECO:0000256" key="9">
    <source>
        <dbReference type="ARBA" id="ARBA00023224"/>
    </source>
</evidence>
<keyword evidence="14" id="KW-1185">Reference proteome</keyword>
<evidence type="ECO:0000256" key="11">
    <source>
        <dbReference type="SAM" id="Phobius"/>
    </source>
</evidence>
<accession>A0A2T7PIF9</accession>
<evidence type="ECO:0000313" key="13">
    <source>
        <dbReference type="EMBL" id="PVD33208.1"/>
    </source>
</evidence>
<feature type="region of interest" description="Disordered" evidence="10">
    <location>
        <begin position="303"/>
        <end position="355"/>
    </location>
</feature>
<dbReference type="PANTHER" id="PTHR24246:SF27">
    <property type="entry name" value="ADENOSINE RECEPTOR, ISOFORM A"/>
    <property type="match status" value="1"/>
</dbReference>
<dbReference type="PROSITE" id="PS50262">
    <property type="entry name" value="G_PROTEIN_RECEP_F1_2"/>
    <property type="match status" value="1"/>
</dbReference>
<evidence type="ECO:0000256" key="8">
    <source>
        <dbReference type="ARBA" id="ARBA00023180"/>
    </source>
</evidence>
<evidence type="ECO:0000256" key="10">
    <source>
        <dbReference type="SAM" id="MobiDB-lite"/>
    </source>
</evidence>
<dbReference type="AlphaFoldDB" id="A0A2T7PIF9"/>
<evidence type="ECO:0000259" key="12">
    <source>
        <dbReference type="PROSITE" id="PS50262"/>
    </source>
</evidence>
<evidence type="ECO:0000256" key="2">
    <source>
        <dbReference type="ARBA" id="ARBA00022475"/>
    </source>
</evidence>
<sequence length="604" mass="66123">MAIIIITRQRQQPQQNVTRQALNTIGGPNGGSSNTAVCHLSTISRAGAMINERALFWTVLVVDVLLCVFIIVINLTLMLVILSCRQTRSRVRNVMLVSMCAADLVVGAFTQPLYMNTYITRSMYHSCELHVLVQLVGDYTQDFVCFWTLVTVAAVYVWRLLGDRWGWRATLPGQYDVLQPRPRSGFACLPPHVRVCHVTKKVLTVCWPWLAALAVPLPVVLLSVDETTRSNYWRDTFCPLHIVFPARIAVLIIVFYLPVGVIALLAAGVGLVCYLDMTTARQHSRPPRSHNALCRAAAAAAAASPPHESARDGGRASREGFSELTAEETGDRSRDGFKASLLPSPPTSWSHGRDDATDVTVVADGGDAIDQDIVTATPPTTITTTNGDGCVEVVADAAISSSAPRCEVGEEVERPMHMLLPLVVTLVCELPLMICWWFYENMRMDVVILVDVSLHRLYLLRAALLPLSWFVLPDLRQALAALRDRLLGGCVACGCPETVGGPRAERGDFTVAYTTLQETGERAPCPPSTWRSVGRKTAAGRSAVRGHRCVLRPFPPRVACDVSKPCSALGWVGWVGRSLYTHRRIVHPASCYGGSTVPRGHTIQ</sequence>
<keyword evidence="2" id="KW-1003">Cell membrane</keyword>
<keyword evidence="7" id="KW-0675">Receptor</keyword>
<evidence type="ECO:0000256" key="7">
    <source>
        <dbReference type="ARBA" id="ARBA00023170"/>
    </source>
</evidence>
<keyword evidence="4 11" id="KW-1133">Transmembrane helix</keyword>
<evidence type="ECO:0000313" key="14">
    <source>
        <dbReference type="Proteomes" id="UP000245119"/>
    </source>
</evidence>
<dbReference type="OrthoDB" id="10642605at2759"/>
<reference evidence="13 14" key="1">
    <citation type="submission" date="2018-04" db="EMBL/GenBank/DDBJ databases">
        <title>The genome of golden apple snail Pomacea canaliculata provides insight into stress tolerance and invasive adaptation.</title>
        <authorList>
            <person name="Liu C."/>
            <person name="Liu B."/>
            <person name="Ren Y."/>
            <person name="Zhang Y."/>
            <person name="Wang H."/>
            <person name="Li S."/>
            <person name="Jiang F."/>
            <person name="Yin L."/>
            <person name="Zhang G."/>
            <person name="Qian W."/>
            <person name="Fan W."/>
        </authorList>
    </citation>
    <scope>NUCLEOTIDE SEQUENCE [LARGE SCALE GENOMIC DNA]</scope>
    <source>
        <strain evidence="13">SZHN2017</strain>
        <tissue evidence="13">Muscle</tissue>
    </source>
</reference>
<dbReference type="EMBL" id="PZQS01000003">
    <property type="protein sequence ID" value="PVD33208.1"/>
    <property type="molecule type" value="Genomic_DNA"/>
</dbReference>
<feature type="transmembrane region" description="Helical" evidence="11">
    <location>
        <begin position="202"/>
        <end position="224"/>
    </location>
</feature>
<evidence type="ECO:0000256" key="5">
    <source>
        <dbReference type="ARBA" id="ARBA00023040"/>
    </source>
</evidence>
<keyword evidence="3 11" id="KW-0812">Transmembrane</keyword>
<keyword evidence="6 11" id="KW-0472">Membrane</keyword>
<comment type="subcellular location">
    <subcellularLocation>
        <location evidence="1">Cell membrane</location>
        <topology evidence="1">Multi-pass membrane protein</topology>
    </subcellularLocation>
</comment>
<feature type="transmembrane region" description="Helical" evidence="11">
    <location>
        <begin position="94"/>
        <end position="114"/>
    </location>
</feature>
<feature type="compositionally biased region" description="Basic and acidic residues" evidence="10">
    <location>
        <begin position="308"/>
        <end position="321"/>
    </location>
</feature>
<evidence type="ECO:0000256" key="6">
    <source>
        <dbReference type="ARBA" id="ARBA00023136"/>
    </source>
</evidence>
<dbReference type="PRINTS" id="PR00237">
    <property type="entry name" value="GPCRRHODOPSN"/>
</dbReference>
<keyword evidence="9" id="KW-0807">Transducer</keyword>